<dbReference type="OrthoDB" id="9815027at2"/>
<dbReference type="KEGG" id="hhg:XM38_026090"/>
<dbReference type="RefSeq" id="WP_080811566.1">
    <property type="nucleotide sequence ID" value="NZ_CP021983.2"/>
</dbReference>
<feature type="domain" description="Amidohydrolase 3" evidence="1">
    <location>
        <begin position="214"/>
        <end position="412"/>
    </location>
</feature>
<dbReference type="InterPro" id="IPR052349">
    <property type="entry name" value="Metallo-hydrolase_Enzymes"/>
</dbReference>
<keyword evidence="2" id="KW-0378">Hydrolase</keyword>
<dbReference type="GO" id="GO:0004131">
    <property type="term" value="F:cytosine deaminase activity"/>
    <property type="evidence" value="ECO:0007669"/>
    <property type="project" value="TreeGrafter"/>
</dbReference>
<dbReference type="Gene3D" id="2.30.40.10">
    <property type="entry name" value="Urease, subunit C, domain 1"/>
    <property type="match status" value="1"/>
</dbReference>
<keyword evidence="3" id="KW-1185">Reference proteome</keyword>
<dbReference type="EMBL" id="CP021983">
    <property type="protein sequence ID" value="ASC71655.1"/>
    <property type="molecule type" value="Genomic_DNA"/>
</dbReference>
<protein>
    <submittedName>
        <fullName evidence="2">Pterin deaminase</fullName>
        <ecNumber evidence="2">3.5.4.11</ecNumber>
    </submittedName>
</protein>
<dbReference type="InterPro" id="IPR013108">
    <property type="entry name" value="Amidohydro_3"/>
</dbReference>
<dbReference type="GO" id="GO:0050228">
    <property type="term" value="F:pterin deaminase activity"/>
    <property type="evidence" value="ECO:0007669"/>
    <property type="project" value="UniProtKB-EC"/>
</dbReference>
<dbReference type="InterPro" id="IPR011059">
    <property type="entry name" value="Metal-dep_hydrolase_composite"/>
</dbReference>
<dbReference type="AlphaFoldDB" id="A0A1Z3HMZ8"/>
<reference evidence="2 3" key="1">
    <citation type="journal article" date="2016" name="Biochim. Biophys. Acta">
        <title>Characterization of red-shifted phycobilisomes isolated from the chlorophyll f-containing cyanobacterium Halomicronema hongdechloris.</title>
        <authorList>
            <person name="Li Y."/>
            <person name="Lin Y."/>
            <person name="Garvey C.J."/>
            <person name="Birch D."/>
            <person name="Corkery R.W."/>
            <person name="Loughlin P.C."/>
            <person name="Scheer H."/>
            <person name="Willows R.D."/>
            <person name="Chen M."/>
        </authorList>
    </citation>
    <scope>NUCLEOTIDE SEQUENCE [LARGE SCALE GENOMIC DNA]</scope>
    <source>
        <strain evidence="2 3">C2206</strain>
    </source>
</reference>
<dbReference type="SUPFAM" id="SSF51338">
    <property type="entry name" value="Composite domain of metallo-dependent hydrolases"/>
    <property type="match status" value="1"/>
</dbReference>
<dbReference type="EC" id="3.5.4.11" evidence="2"/>
<sequence>MPIQPFITPPAASHYWLTQARIPLSLLALAEPSLPSIDPDLVAADLEIKDGAIATIVPAGTAADSQATISLNQAMIWPGFIDIHTHLDKGHIWPRQRNSDGTFDQALMASEQDRQVHWNADDLYRRMSFGLRCSYAHGTTAVRTHLDAFAAQAPISFEVFETLRQEWAGNLELQAVCLVPLELLKTDYGPILADLVAQVGGILGGVTYAHPALDALIDRAFTLAQERHLPLDFHVDESLNPDDDALGRIARAALLYSLEQPVVCGHCCSLSVQSEAKAAETISLIKAAGIGIVSLPLCNLYLQHRRPGRTPRYRGITLVQELAQAGVPVAFASDNCRDPFFAYGDHDGLEVFTQSVRIGQLDRPLGAWPRAVTQTPADLMGLPRAGRIAPGLPADLVIFPARSFNELLCRPQADRLVLRQGRAIDSSPPAYQELDALMG</sequence>
<evidence type="ECO:0000313" key="2">
    <source>
        <dbReference type="EMBL" id="ASC71655.1"/>
    </source>
</evidence>
<dbReference type="Proteomes" id="UP000191901">
    <property type="component" value="Chromosome"/>
</dbReference>
<dbReference type="PANTHER" id="PTHR32027">
    <property type="entry name" value="CYTOSINE DEAMINASE"/>
    <property type="match status" value="1"/>
</dbReference>
<dbReference type="NCBIfam" id="NF005759">
    <property type="entry name" value="PRK07583.1"/>
    <property type="match status" value="1"/>
</dbReference>
<accession>A0A1Z3HMZ8</accession>
<gene>
    <name evidence="2" type="primary">codAch2</name>
    <name evidence="2" type="ORF">XM38_026090</name>
</gene>
<evidence type="ECO:0000259" key="1">
    <source>
        <dbReference type="Pfam" id="PF07969"/>
    </source>
</evidence>
<evidence type="ECO:0000313" key="3">
    <source>
        <dbReference type="Proteomes" id="UP000191901"/>
    </source>
</evidence>
<dbReference type="GO" id="GO:0035888">
    <property type="term" value="F:isoguanine deaminase activity"/>
    <property type="evidence" value="ECO:0007669"/>
    <property type="project" value="TreeGrafter"/>
</dbReference>
<dbReference type="Pfam" id="PF07969">
    <property type="entry name" value="Amidohydro_3"/>
    <property type="match status" value="1"/>
</dbReference>
<dbReference type="Gene3D" id="3.20.20.140">
    <property type="entry name" value="Metal-dependent hydrolases"/>
    <property type="match status" value="1"/>
</dbReference>
<dbReference type="SUPFAM" id="SSF51556">
    <property type="entry name" value="Metallo-dependent hydrolases"/>
    <property type="match status" value="1"/>
</dbReference>
<dbReference type="PANTHER" id="PTHR32027:SF0">
    <property type="entry name" value="CYTOSINE DEAMINASE"/>
    <property type="match status" value="1"/>
</dbReference>
<dbReference type="STRING" id="1641165.XM38_18385"/>
<name>A0A1Z3HMZ8_9CYAN</name>
<organism evidence="2 3">
    <name type="scientific">Halomicronema hongdechloris C2206</name>
    <dbReference type="NCBI Taxonomy" id="1641165"/>
    <lineage>
        <taxon>Bacteria</taxon>
        <taxon>Bacillati</taxon>
        <taxon>Cyanobacteriota</taxon>
        <taxon>Cyanophyceae</taxon>
        <taxon>Nodosilineales</taxon>
        <taxon>Nodosilineaceae</taxon>
        <taxon>Halomicronema</taxon>
    </lineage>
</organism>
<dbReference type="InterPro" id="IPR032466">
    <property type="entry name" value="Metal_Hydrolase"/>
</dbReference>
<dbReference type="CDD" id="cd01293">
    <property type="entry name" value="Bact_CD"/>
    <property type="match status" value="1"/>
</dbReference>
<dbReference type="GO" id="GO:0006209">
    <property type="term" value="P:cytosine catabolic process"/>
    <property type="evidence" value="ECO:0007669"/>
    <property type="project" value="TreeGrafter"/>
</dbReference>
<proteinExistence type="predicted"/>